<evidence type="ECO:0000313" key="2">
    <source>
        <dbReference type="EMBL" id="GGM84326.1"/>
    </source>
</evidence>
<reference evidence="2" key="1">
    <citation type="journal article" date="2014" name="Int. J. Syst. Evol. Microbiol.">
        <title>Complete genome sequence of Corynebacterium casei LMG S-19264T (=DSM 44701T), isolated from a smear-ripened cheese.</title>
        <authorList>
            <consortium name="US DOE Joint Genome Institute (JGI-PGF)"/>
            <person name="Walter F."/>
            <person name="Albersmeier A."/>
            <person name="Kalinowski J."/>
            <person name="Ruckert C."/>
        </authorList>
    </citation>
    <scope>NUCLEOTIDE SEQUENCE</scope>
    <source>
        <strain evidence="2">JCM 19831</strain>
    </source>
</reference>
<protein>
    <recommendedName>
        <fullName evidence="1">CBU-0592-like domain-containing protein</fullName>
    </recommendedName>
</protein>
<keyword evidence="3" id="KW-1185">Reference proteome</keyword>
<accession>A0A917UF02</accession>
<evidence type="ECO:0000313" key="3">
    <source>
        <dbReference type="Proteomes" id="UP000642070"/>
    </source>
</evidence>
<dbReference type="AlphaFoldDB" id="A0A917UF02"/>
<dbReference type="Pfam" id="PF26604">
    <property type="entry name" value="CBU_0592"/>
    <property type="match status" value="1"/>
</dbReference>
<dbReference type="NCBIfam" id="NF047864">
    <property type="entry name" value="CBU_0592_membra"/>
    <property type="match status" value="1"/>
</dbReference>
<evidence type="ECO:0000259" key="1">
    <source>
        <dbReference type="Pfam" id="PF26604"/>
    </source>
</evidence>
<reference evidence="2" key="2">
    <citation type="submission" date="2020-09" db="EMBL/GenBank/DDBJ databases">
        <authorList>
            <person name="Sun Q."/>
            <person name="Ohkuma M."/>
        </authorList>
    </citation>
    <scope>NUCLEOTIDE SEQUENCE</scope>
    <source>
        <strain evidence="2">JCM 19831</strain>
    </source>
</reference>
<dbReference type="InterPro" id="IPR058058">
    <property type="entry name" value="CBU_0592-like"/>
</dbReference>
<dbReference type="RefSeq" id="WP_229837113.1">
    <property type="nucleotide sequence ID" value="NZ_BMPI01000096.1"/>
</dbReference>
<dbReference type="EMBL" id="BMPI01000096">
    <property type="protein sequence ID" value="GGM84326.1"/>
    <property type="molecule type" value="Genomic_DNA"/>
</dbReference>
<feature type="domain" description="CBU-0592-like" evidence="1">
    <location>
        <begin position="2"/>
        <end position="72"/>
    </location>
</feature>
<gene>
    <name evidence="2" type="ORF">GCM10007977_102300</name>
</gene>
<name>A0A917UF02_9ACTN</name>
<organism evidence="2 3">
    <name type="scientific">Dactylosporangium sucinum</name>
    <dbReference type="NCBI Taxonomy" id="1424081"/>
    <lineage>
        <taxon>Bacteria</taxon>
        <taxon>Bacillati</taxon>
        <taxon>Actinomycetota</taxon>
        <taxon>Actinomycetes</taxon>
        <taxon>Micromonosporales</taxon>
        <taxon>Micromonosporaceae</taxon>
        <taxon>Dactylosporangium</taxon>
    </lineage>
</organism>
<proteinExistence type="predicted"/>
<dbReference type="Proteomes" id="UP000642070">
    <property type="component" value="Unassembled WGS sequence"/>
</dbReference>
<sequence>MIQLAGSLLVLLPFVLVQLGRMQTRSQWYNLLNLAGSGILAVEALHGRQWGFLLLEGVWAAVSLRAAVRWRRGHRSGQATQREATQADA</sequence>
<comment type="caution">
    <text evidence="2">The sequence shown here is derived from an EMBL/GenBank/DDBJ whole genome shotgun (WGS) entry which is preliminary data.</text>
</comment>